<dbReference type="KEGG" id="rpm:RSPPHO_02220"/>
<name>H6SLI1_PARPM</name>
<dbReference type="PRINTS" id="PR00081">
    <property type="entry name" value="GDHRDH"/>
</dbReference>
<protein>
    <submittedName>
        <fullName evidence="3">Dehydrogenase with different specificities</fullName>
    </submittedName>
</protein>
<gene>
    <name evidence="3" type="ORF">RSPPHO_02220</name>
</gene>
<dbReference type="Pfam" id="PF00106">
    <property type="entry name" value="adh_short"/>
    <property type="match status" value="1"/>
</dbReference>
<dbReference type="SUPFAM" id="SSF51735">
    <property type="entry name" value="NAD(P)-binding Rossmann-fold domains"/>
    <property type="match status" value="1"/>
</dbReference>
<dbReference type="InterPro" id="IPR036291">
    <property type="entry name" value="NAD(P)-bd_dom_sf"/>
</dbReference>
<dbReference type="InterPro" id="IPR020904">
    <property type="entry name" value="Sc_DH/Rdtase_CS"/>
</dbReference>
<evidence type="ECO:0000313" key="3">
    <source>
        <dbReference type="EMBL" id="CCG08846.1"/>
    </source>
</evidence>
<dbReference type="EMBL" id="HE663493">
    <property type="protein sequence ID" value="CCG08846.1"/>
    <property type="molecule type" value="Genomic_DNA"/>
</dbReference>
<dbReference type="InterPro" id="IPR002347">
    <property type="entry name" value="SDR_fam"/>
</dbReference>
<reference evidence="3 4" key="1">
    <citation type="submission" date="2012-02" db="EMBL/GenBank/DDBJ databases">
        <title>Shotgun genome sequence of Phaeospirillum photometricum DSM 122.</title>
        <authorList>
            <person name="Duquesne K."/>
            <person name="Sturgis J."/>
        </authorList>
    </citation>
    <scope>NUCLEOTIDE SEQUENCE [LARGE SCALE GENOMIC DNA]</scope>
    <source>
        <strain evidence="4">DSM122</strain>
    </source>
</reference>
<accession>H6SLI1</accession>
<evidence type="ECO:0000313" key="4">
    <source>
        <dbReference type="Proteomes" id="UP000033220"/>
    </source>
</evidence>
<proteinExistence type="inferred from homology"/>
<dbReference type="PATRIC" id="fig|1150469.3.peg.2495"/>
<keyword evidence="1" id="KW-0560">Oxidoreductase</keyword>
<evidence type="ECO:0000256" key="1">
    <source>
        <dbReference type="ARBA" id="ARBA00023002"/>
    </source>
</evidence>
<sequence length="268" mass="27338">MEVTGVSALVTGAASGLGAATAGVLAAAGARVALLDRDEDRVVAQAHALGREALGLACDVTDEALGLACDVTDEASVEAALAAVAAAHGPARLVVNCAGIVSIGRLVGREGPLDMAGFRRTIEVNLIGTATMMSRAAHHMAGLAPLGPDGERGLIVNTASIAAFEGQIGQAAYAASKGGVAALTLPAAREFVRLGIRVMAIAPGVFETPMVSDGLPEEVRQALIAKCQFPPRLGRPEEFGRLVLALAENPMLNGEIIRLDGAQRLEPR</sequence>
<organism evidence="3 4">
    <name type="scientific">Pararhodospirillum photometricum DSM 122</name>
    <dbReference type="NCBI Taxonomy" id="1150469"/>
    <lineage>
        <taxon>Bacteria</taxon>
        <taxon>Pseudomonadati</taxon>
        <taxon>Pseudomonadota</taxon>
        <taxon>Alphaproteobacteria</taxon>
        <taxon>Rhodospirillales</taxon>
        <taxon>Rhodospirillaceae</taxon>
        <taxon>Pararhodospirillum</taxon>
    </lineage>
</organism>
<keyword evidence="4" id="KW-1185">Reference proteome</keyword>
<dbReference type="AlphaFoldDB" id="H6SLI1"/>
<dbReference type="PROSITE" id="PS00061">
    <property type="entry name" value="ADH_SHORT"/>
    <property type="match status" value="1"/>
</dbReference>
<dbReference type="Gene3D" id="3.40.50.720">
    <property type="entry name" value="NAD(P)-binding Rossmann-like Domain"/>
    <property type="match status" value="1"/>
</dbReference>
<dbReference type="HOGENOM" id="CLU_010194_42_0_5"/>
<dbReference type="OrthoDB" id="9795647at2"/>
<dbReference type="PANTHER" id="PTHR43658">
    <property type="entry name" value="SHORT-CHAIN DEHYDROGENASE/REDUCTASE"/>
    <property type="match status" value="1"/>
</dbReference>
<dbReference type="GO" id="GO:0016491">
    <property type="term" value="F:oxidoreductase activity"/>
    <property type="evidence" value="ECO:0007669"/>
    <property type="project" value="UniProtKB-KW"/>
</dbReference>
<comment type="similarity">
    <text evidence="2">Belongs to the short-chain dehydrogenases/reductases (SDR) family.</text>
</comment>
<dbReference type="Proteomes" id="UP000033220">
    <property type="component" value="Chromosome DSM 122"/>
</dbReference>
<evidence type="ECO:0000256" key="2">
    <source>
        <dbReference type="RuleBase" id="RU000363"/>
    </source>
</evidence>
<dbReference type="RefSeq" id="WP_014415480.1">
    <property type="nucleotide sequence ID" value="NC_017059.1"/>
</dbReference>
<dbReference type="PANTHER" id="PTHR43658:SF8">
    <property type="entry name" value="17-BETA-HYDROXYSTEROID DEHYDROGENASE 14-RELATED"/>
    <property type="match status" value="1"/>
</dbReference>
<dbReference type="eggNOG" id="COG1028">
    <property type="taxonomic scope" value="Bacteria"/>
</dbReference>
<dbReference type="PRINTS" id="PR00080">
    <property type="entry name" value="SDRFAMILY"/>
</dbReference>
<dbReference type="STRING" id="1150469.RSPPHO_02220"/>